<keyword evidence="3" id="KW-1185">Reference proteome</keyword>
<accession>A0ABQ2FNG0</accession>
<name>A0ABQ2FNG0_9DEIO</name>
<dbReference type="EMBL" id="BMPE01000012">
    <property type="protein sequence ID" value="GGL11200.1"/>
    <property type="molecule type" value="Genomic_DNA"/>
</dbReference>
<organism evidence="2 3">
    <name type="scientific">Deinococcus radiotolerans</name>
    <dbReference type="NCBI Taxonomy" id="1309407"/>
    <lineage>
        <taxon>Bacteria</taxon>
        <taxon>Thermotogati</taxon>
        <taxon>Deinococcota</taxon>
        <taxon>Deinococci</taxon>
        <taxon>Deinococcales</taxon>
        <taxon>Deinococcaceae</taxon>
        <taxon>Deinococcus</taxon>
    </lineage>
</organism>
<dbReference type="SUPFAM" id="SSF160631">
    <property type="entry name" value="SMI1/KNR4-like"/>
    <property type="match status" value="1"/>
</dbReference>
<dbReference type="Proteomes" id="UP000604341">
    <property type="component" value="Unassembled WGS sequence"/>
</dbReference>
<feature type="domain" description="Knr4/Smi1-like" evidence="1">
    <location>
        <begin position="35"/>
        <end position="168"/>
    </location>
</feature>
<protein>
    <recommendedName>
        <fullName evidence="1">Knr4/Smi1-like domain-containing protein</fullName>
    </recommendedName>
</protein>
<evidence type="ECO:0000313" key="2">
    <source>
        <dbReference type="EMBL" id="GGL11200.1"/>
    </source>
</evidence>
<dbReference type="PANTHER" id="PTHR47432:SF1">
    <property type="entry name" value="CELL WALL ASSEMBLY REGULATOR SMI1"/>
    <property type="match status" value="1"/>
</dbReference>
<proteinExistence type="predicted"/>
<comment type="caution">
    <text evidence="2">The sequence shown here is derived from an EMBL/GenBank/DDBJ whole genome shotgun (WGS) entry which is preliminary data.</text>
</comment>
<gene>
    <name evidence="2" type="ORF">GCM10010844_32310</name>
</gene>
<dbReference type="PANTHER" id="PTHR47432">
    <property type="entry name" value="CELL WALL ASSEMBLY REGULATOR SMI1"/>
    <property type="match status" value="1"/>
</dbReference>
<evidence type="ECO:0000259" key="1">
    <source>
        <dbReference type="Pfam" id="PF09346"/>
    </source>
</evidence>
<dbReference type="Pfam" id="PF09346">
    <property type="entry name" value="SMI1_KNR4"/>
    <property type="match status" value="1"/>
</dbReference>
<dbReference type="InterPro" id="IPR051873">
    <property type="entry name" value="KNR4/SMI1_regulator"/>
</dbReference>
<sequence>MPHHPDPVHTVLSWLRGAQPDLPLPAPDDLTPLFHELERDLGLTVPADVKHYFHLLNPYLASREHGLYDGLTALPLAGALRERAAFSRPDSFLLSSVCPAVEAVDPPGTVRPVGFDVGWLPVAHDHSGAYLAVDLHPDAAGQVGQVVNFGGRERTRFVLASSITAFFADLIRNVAAGRAAQDGDAGVVEVRFTDPEVTHPLDLCEQDGAAALRPAGGV</sequence>
<reference evidence="3" key="1">
    <citation type="journal article" date="2019" name="Int. J. Syst. Evol. Microbiol.">
        <title>The Global Catalogue of Microorganisms (GCM) 10K type strain sequencing project: providing services to taxonomists for standard genome sequencing and annotation.</title>
        <authorList>
            <consortium name="The Broad Institute Genomics Platform"/>
            <consortium name="The Broad Institute Genome Sequencing Center for Infectious Disease"/>
            <person name="Wu L."/>
            <person name="Ma J."/>
        </authorList>
    </citation>
    <scope>NUCLEOTIDE SEQUENCE [LARGE SCALE GENOMIC DNA]</scope>
    <source>
        <strain evidence="3">JCM 19173</strain>
    </source>
</reference>
<dbReference type="RefSeq" id="WP_189070016.1">
    <property type="nucleotide sequence ID" value="NZ_BMPE01000012.1"/>
</dbReference>
<dbReference type="InterPro" id="IPR037883">
    <property type="entry name" value="Knr4/Smi1-like_sf"/>
</dbReference>
<dbReference type="InterPro" id="IPR018958">
    <property type="entry name" value="Knr4/Smi1-like_dom"/>
</dbReference>
<evidence type="ECO:0000313" key="3">
    <source>
        <dbReference type="Proteomes" id="UP000604341"/>
    </source>
</evidence>